<evidence type="ECO:0000313" key="7">
    <source>
        <dbReference type="Proteomes" id="UP000027581"/>
    </source>
</evidence>
<dbReference type="GO" id="GO:1990904">
    <property type="term" value="C:ribonucleoprotein complex"/>
    <property type="evidence" value="ECO:0007669"/>
    <property type="project" value="UniProtKB-KW"/>
</dbReference>
<evidence type="ECO:0000313" key="8">
    <source>
        <dbReference type="Proteomes" id="UP000076359"/>
    </source>
</evidence>
<dbReference type="VEuPathDB" id="PlasmoDB:PRCDC_API02600"/>
<dbReference type="Proteomes" id="UP000076359">
    <property type="component" value="Unassembled WGS sequence"/>
</dbReference>
<reference evidence="5" key="2">
    <citation type="submission" date="2014-05" db="EMBL/GenBank/DDBJ databases">
        <title>The genome sequences of chimpanzee malaria parasites reveal the path to human adaptation.</title>
        <authorList>
            <person name="Otto T.D."/>
            <person name="Rayner J.C."/>
            <person name="Boehme U."/>
            <person name="Pain A."/>
            <person name="Spottiswoode N."/>
            <person name="Sanders M."/>
            <person name="Quail M."/>
            <person name="Ollomo B."/>
            <person name="Renaud F."/>
            <person name="Thomas A.W."/>
            <person name="Prugnolle F."/>
            <person name="Conway D.J."/>
            <person name="Newbold C."/>
            <person name="Berriman M."/>
        </authorList>
    </citation>
    <scope>NUCLEOTIDE SEQUENCE [LARGE SCALE GENOMIC DNA]</scope>
    <source>
        <strain evidence="5">CDC</strain>
    </source>
</reference>
<sequence>MKKRSSIKKICNKCKLIKRFKKLHIICINKKHKQTQ</sequence>
<protein>
    <recommendedName>
        <fullName evidence="4">Ribosomal protein</fullName>
    </recommendedName>
</protein>
<name>A0A060S665_PLARE</name>
<organism evidence="5 7">
    <name type="scientific">Plasmodium reichenowi</name>
    <dbReference type="NCBI Taxonomy" id="5854"/>
    <lineage>
        <taxon>Eukaryota</taxon>
        <taxon>Sar</taxon>
        <taxon>Alveolata</taxon>
        <taxon>Apicomplexa</taxon>
        <taxon>Aconoidasida</taxon>
        <taxon>Haemosporida</taxon>
        <taxon>Plasmodiidae</taxon>
        <taxon>Plasmodium</taxon>
        <taxon>Plasmodium (Laverania)</taxon>
    </lineage>
</organism>
<dbReference type="RefSeq" id="XP_019970964.1">
    <property type="nucleotide sequence ID" value="NW_017962150.1"/>
</dbReference>
<dbReference type="InterPro" id="IPR000473">
    <property type="entry name" value="Ribosomal_bL36"/>
</dbReference>
<dbReference type="GO" id="GO:0006412">
    <property type="term" value="P:translation"/>
    <property type="evidence" value="ECO:0007669"/>
    <property type="project" value="InterPro"/>
</dbReference>
<dbReference type="GO" id="GO:0003735">
    <property type="term" value="F:structural constituent of ribosome"/>
    <property type="evidence" value="ECO:0007669"/>
    <property type="project" value="InterPro"/>
</dbReference>
<dbReference type="PANTHER" id="PTHR42888:SF1">
    <property type="entry name" value="LARGE RIBOSOMAL SUBUNIT PROTEIN BL36C"/>
    <property type="match status" value="1"/>
</dbReference>
<reference evidence="5" key="1">
    <citation type="submission" date="2014-01" db="EMBL/GenBank/DDBJ databases">
        <authorList>
            <person name="Aslett M."/>
        </authorList>
    </citation>
    <scope>NUCLEOTIDE SEQUENCE</scope>
    <source>
        <strain evidence="5">CDC</strain>
    </source>
</reference>
<dbReference type="NCBIfam" id="TIGR01022">
    <property type="entry name" value="rpmJ_bact"/>
    <property type="match status" value="1"/>
</dbReference>
<dbReference type="InterPro" id="IPR035977">
    <property type="entry name" value="Ribosomal_bL36_sp"/>
</dbReference>
<proteinExistence type="inferred from homology"/>
<evidence type="ECO:0000256" key="3">
    <source>
        <dbReference type="ARBA" id="ARBA00023274"/>
    </source>
</evidence>
<dbReference type="PROSITE" id="PS00828">
    <property type="entry name" value="RIBOSOMAL_L36"/>
    <property type="match status" value="1"/>
</dbReference>
<gene>
    <name evidence="5" type="primary">RPL36</name>
    <name evidence="5" type="ORF">PRCDC_API02600</name>
    <name evidence="6" type="ORF">PRSY57_API02600</name>
</gene>
<reference evidence="6 8" key="3">
    <citation type="journal article" date="2016" name="Nat. Commun.">
        <title>Genomes of cryptic chimpanzee Plasmodium species reveal key evolutionary events leading to human malaria.</title>
        <authorList>
            <person name="Sundararaman S.A."/>
            <person name="Plenderleith L.J."/>
            <person name="Liu W."/>
            <person name="Loy D.E."/>
            <person name="Learn G.H."/>
            <person name="Li Y."/>
            <person name="Shaw K.S."/>
            <person name="Ayouba A."/>
            <person name="Peeters M."/>
            <person name="Speede S."/>
            <person name="Shaw G.M."/>
            <person name="Bushman F.D."/>
            <person name="Brisson D."/>
            <person name="Rayner J.C."/>
            <person name="Sharp P.M."/>
            <person name="Hahn B.H."/>
        </authorList>
    </citation>
    <scope>NUCLEOTIDE SEQUENCE [LARGE SCALE GENOMIC DNA]</scope>
    <source>
        <strain evidence="6 8">SY57</strain>
    </source>
</reference>
<dbReference type="SMR" id="A0A060S665"/>
<dbReference type="AlphaFoldDB" id="A0A060S665"/>
<keyword evidence="3 4" id="KW-0687">Ribonucleoprotein</keyword>
<dbReference type="GeneID" id="24534066"/>
<dbReference type="Proteomes" id="UP000027581">
    <property type="component" value="Unassembled WGS sequence"/>
</dbReference>
<dbReference type="PANTHER" id="PTHR42888">
    <property type="entry name" value="50S RIBOSOMAL PROTEIN L36, CHLOROPLASTIC"/>
    <property type="match status" value="1"/>
</dbReference>
<keyword evidence="2 4" id="KW-0689">Ribosomal protein</keyword>
<dbReference type="SUPFAM" id="SSF57840">
    <property type="entry name" value="Ribosomal protein L36"/>
    <property type="match status" value="1"/>
</dbReference>
<keyword evidence="7" id="KW-1185">Reference proteome</keyword>
<dbReference type="GO" id="GO:0005737">
    <property type="term" value="C:cytoplasm"/>
    <property type="evidence" value="ECO:0007669"/>
    <property type="project" value="UniProtKB-ARBA"/>
</dbReference>
<evidence type="ECO:0000313" key="5">
    <source>
        <dbReference type="EMBL" id="CDO67265.1"/>
    </source>
</evidence>
<dbReference type="GO" id="GO:0005840">
    <property type="term" value="C:ribosome"/>
    <property type="evidence" value="ECO:0007669"/>
    <property type="project" value="UniProtKB-KW"/>
</dbReference>
<dbReference type="Pfam" id="PF00444">
    <property type="entry name" value="Ribosomal_L36"/>
    <property type="match status" value="1"/>
</dbReference>
<evidence type="ECO:0000256" key="2">
    <source>
        <dbReference type="ARBA" id="ARBA00022980"/>
    </source>
</evidence>
<comment type="similarity">
    <text evidence="1 4">Belongs to the bacterial ribosomal protein bL36 family.</text>
</comment>
<evidence type="ECO:0000313" key="6">
    <source>
        <dbReference type="EMBL" id="KYO03649.1"/>
    </source>
</evidence>
<evidence type="ECO:0000256" key="1">
    <source>
        <dbReference type="ARBA" id="ARBA00007645"/>
    </source>
</evidence>
<dbReference type="EMBL" id="HG810776">
    <property type="protein sequence ID" value="CDO67265.1"/>
    <property type="molecule type" value="Genomic_DNA"/>
</dbReference>
<evidence type="ECO:0000256" key="4">
    <source>
        <dbReference type="RuleBase" id="RU000570"/>
    </source>
</evidence>
<dbReference type="EMBL" id="LVLA01000001">
    <property type="protein sequence ID" value="KYO03649.1"/>
    <property type="molecule type" value="Genomic_DNA"/>
</dbReference>
<accession>A0A060S665</accession>